<accession>A0A246JCC3</accession>
<evidence type="ECO:0000256" key="5">
    <source>
        <dbReference type="ARBA" id="ARBA00022525"/>
    </source>
</evidence>
<keyword evidence="11" id="KW-0378">Hydrolase</keyword>
<dbReference type="Pfam" id="PF11713">
    <property type="entry name" value="Peptidase_C80"/>
    <property type="match status" value="1"/>
</dbReference>
<feature type="domain" description="Peptidase C80" evidence="22">
    <location>
        <begin position="511"/>
        <end position="715"/>
    </location>
</feature>
<evidence type="ECO:0000256" key="19">
    <source>
        <dbReference type="ARBA" id="ARBA00023200"/>
    </source>
</evidence>
<feature type="compositionally biased region" description="Low complexity" evidence="21">
    <location>
        <begin position="1134"/>
        <end position="1148"/>
    </location>
</feature>
<keyword evidence="14" id="KW-0460">Magnesium</keyword>
<dbReference type="CDD" id="cd20500">
    <property type="entry name" value="Peptidase_C80"/>
    <property type="match status" value="1"/>
</dbReference>
<dbReference type="GO" id="GO:0090729">
    <property type="term" value="F:toxin activity"/>
    <property type="evidence" value="ECO:0007669"/>
    <property type="project" value="UniProtKB-KW"/>
</dbReference>
<feature type="region of interest" description="Disordered" evidence="21">
    <location>
        <begin position="1134"/>
        <end position="1153"/>
    </location>
</feature>
<keyword evidence="12" id="KW-0788">Thiol protease</keyword>
<evidence type="ECO:0000256" key="20">
    <source>
        <dbReference type="ARBA" id="ARBA00023586"/>
    </source>
</evidence>
<dbReference type="EMBL" id="NIOF01000005">
    <property type="protein sequence ID" value="OWQ90234.1"/>
    <property type="molecule type" value="Genomic_DNA"/>
</dbReference>
<dbReference type="Proteomes" id="UP000197468">
    <property type="component" value="Unassembled WGS sequence"/>
</dbReference>
<keyword evidence="5" id="KW-0964">Secreted</keyword>
<sequence length="1240" mass="134088">MGAGRIDPCATEAAPPLQDRAPLSSPLPSRLRIKLPQPPQPASTAKTIAVARRAPPSVSEARASLPLLLLKPSGGMSVVHPEEGRMRVILLSLQQAMRGDLVAPSPLGDEHRRQLERDVTAQLTSLLNDARIGPSERQFLQRLAGRLVGAVLDGDYVGLLGSGAPRDTLTTALLDPQALETTTTLRPWRIGDLDTKRLGSGARAMLRQTIPVHRASALLAEGLSFAAERAGQLSDTAAPEVLARRVAIAKLASSVMQSGMSGAPFLVDLDQANRLSTQDDLGARSHLHALNGFWGRLSTLSRLNMIGPLMLLSRSPDNPEAWQRVRSSVYVTRDEALMRNALPDAFPSIAPTSLLPPTERIPLPLLHDLAPDLEQVLDRRAGLVSLIGVAGPQAPSFLVRLPVLAPSARADEVHAQDRQLAQADSFSVALFGDPLPFHHERLPPEVTLTEDEFRVGHTLVARQDEDQWRFAPHGTALVRHIFGASSFARARVPDLSTWSATTGTYSAVLPADTAADARSTLLRVFVQLENDKDLNSVGATLSRMHPDELVWLRLHPDQGFTVVRGQSLLRNATPRSRIKLIVNGHGHTSWTTKERLLGGRTATELARELKALMTELPSTQRPLPAVESISLLGCALETQAVDRSFGREFVEAAHTASLVRAGAETTLYTDTLLLDFGARQLRRSTRPYPGAPAVRRAAGTTWAFQFDADTRTVQVRDKFPHGGDGVLADRACCVVLESTYERREAKRSLALSRALILDRLQLNTRFHEIIARYRPAGWVLLPHLREGLNGVVLLTYLDLEKGQTTMRSISAPADRQALRAGTALVAQGLAELQALVALPPVPNAGIDLLTLGLLALTLQDAARGSTEGDRYQQALWYLGITQGGFQVSADVADMVVAVRVAMRQATGNELADLVRQTAALSRSLAAMSSLAQVAAIGIDLQQLIWSLSEGTGSQATTAAIQFGLDAAGMTLAGLAVAADLLNLTLLAAAAEGLAVPLAGLSIGIVELNRAVSGATASVSRNMRPLHEIDKGYGEPLRRVPAGPGHPHEVLIANGWAPLKRIDFRNNQVSFADTSIGATALHPSQLYWQAGSRRLHDWWISDGNDRQSQYSLHGLELDLWTLMRNDQRMAIPRAAPARAARPGPGAGAHDGARVRHPPRGLLVVASGRRFLADARWPDRVDAGEQRRAFRRRLRDLHQHGQVRRPVALRPPAHPAGSRARRADPRDGAAGPRRCRSTPVCI</sequence>
<evidence type="ECO:0000256" key="13">
    <source>
        <dbReference type="ARBA" id="ARBA00022813"/>
    </source>
</evidence>
<keyword evidence="8" id="KW-0808">Transferase</keyword>
<dbReference type="GO" id="GO:0006508">
    <property type="term" value="P:proteolysis"/>
    <property type="evidence" value="ECO:0007669"/>
    <property type="project" value="UniProtKB-KW"/>
</dbReference>
<evidence type="ECO:0000256" key="11">
    <source>
        <dbReference type="ARBA" id="ARBA00022801"/>
    </source>
</evidence>
<evidence type="ECO:0000256" key="9">
    <source>
        <dbReference type="ARBA" id="ARBA00022723"/>
    </source>
</evidence>
<dbReference type="AlphaFoldDB" id="A0A246JCC3"/>
<dbReference type="GO" id="GO:0046872">
    <property type="term" value="F:metal ion binding"/>
    <property type="evidence" value="ECO:0007669"/>
    <property type="project" value="UniProtKB-KW"/>
</dbReference>
<comment type="caution">
    <text evidence="23">The sequence shown here is derived from an EMBL/GenBank/DDBJ whole genome shotgun (WGS) entry which is preliminary data.</text>
</comment>
<evidence type="ECO:0000256" key="12">
    <source>
        <dbReference type="ARBA" id="ARBA00022807"/>
    </source>
</evidence>
<gene>
    <name evidence="23" type="ORF">CDN99_12710</name>
</gene>
<evidence type="ECO:0000256" key="6">
    <source>
        <dbReference type="ARBA" id="ARBA00022656"/>
    </source>
</evidence>
<keyword evidence="24" id="KW-1185">Reference proteome</keyword>
<evidence type="ECO:0000256" key="8">
    <source>
        <dbReference type="ARBA" id="ARBA00022679"/>
    </source>
</evidence>
<evidence type="ECO:0000256" key="21">
    <source>
        <dbReference type="SAM" id="MobiDB-lite"/>
    </source>
</evidence>
<dbReference type="GO" id="GO:0005576">
    <property type="term" value="C:extracellular region"/>
    <property type="evidence" value="ECO:0007669"/>
    <property type="project" value="UniProtKB-SubCell"/>
</dbReference>
<dbReference type="GO" id="GO:0008234">
    <property type="term" value="F:cysteine-type peptidase activity"/>
    <property type="evidence" value="ECO:0007669"/>
    <property type="project" value="UniProtKB-KW"/>
</dbReference>
<keyword evidence="19" id="KW-1035">Host cytoplasm</keyword>
<keyword evidence="15" id="KW-1043">Host membrane</keyword>
<evidence type="ECO:0000256" key="18">
    <source>
        <dbReference type="ARBA" id="ARBA00023136"/>
    </source>
</evidence>
<evidence type="ECO:0000313" key="24">
    <source>
        <dbReference type="Proteomes" id="UP000197468"/>
    </source>
</evidence>
<keyword evidence="13" id="KW-0068">Autocatalytic cleavage</keyword>
<evidence type="ECO:0000256" key="4">
    <source>
        <dbReference type="ARBA" id="ARBA00022511"/>
    </source>
</evidence>
<keyword evidence="7" id="KW-0645">Protease</keyword>
<evidence type="ECO:0000256" key="7">
    <source>
        <dbReference type="ARBA" id="ARBA00022670"/>
    </source>
</evidence>
<dbReference type="PROSITE" id="PS51771">
    <property type="entry name" value="CGT_MARTX_CPD"/>
    <property type="match status" value="1"/>
</dbReference>
<reference evidence="23 24" key="1">
    <citation type="journal article" date="2008" name="Int. J. Syst. Evol. Microbiol.">
        <title>Description of Roseateles aquatilis sp. nov. and Roseateles terrae sp. nov., in the class Betaproteobacteria, and emended description of the genus Roseateles.</title>
        <authorList>
            <person name="Gomila M."/>
            <person name="Bowien B."/>
            <person name="Falsen E."/>
            <person name="Moore E.R."/>
            <person name="Lalucat J."/>
        </authorList>
    </citation>
    <scope>NUCLEOTIDE SEQUENCE [LARGE SCALE GENOMIC DNA]</scope>
    <source>
        <strain evidence="23 24">CCUG 48205</strain>
    </source>
</reference>
<evidence type="ECO:0000256" key="2">
    <source>
        <dbReference type="ARBA" id="ARBA00004165"/>
    </source>
</evidence>
<dbReference type="GO" id="GO:0020002">
    <property type="term" value="C:host cell plasma membrane"/>
    <property type="evidence" value="ECO:0007669"/>
    <property type="project" value="UniProtKB-SubCell"/>
</dbReference>
<name>A0A246JCC3_9BURK</name>
<keyword evidence="10" id="KW-0677">Repeat</keyword>
<keyword evidence="6" id="KW-0800">Toxin</keyword>
<evidence type="ECO:0000313" key="23">
    <source>
        <dbReference type="EMBL" id="OWQ90234.1"/>
    </source>
</evidence>
<keyword evidence="16" id="KW-0843">Virulence</keyword>
<dbReference type="GO" id="GO:0008289">
    <property type="term" value="F:lipid binding"/>
    <property type="evidence" value="ECO:0007669"/>
    <property type="project" value="UniProtKB-KW"/>
</dbReference>
<evidence type="ECO:0000256" key="10">
    <source>
        <dbReference type="ARBA" id="ARBA00022737"/>
    </source>
</evidence>
<feature type="region of interest" description="Disordered" evidence="21">
    <location>
        <begin position="1195"/>
        <end position="1240"/>
    </location>
</feature>
<proteinExistence type="predicted"/>
<dbReference type="InterPro" id="IPR024769">
    <property type="entry name" value="TcdA/TcdB_pore_forming"/>
</dbReference>
<protein>
    <recommendedName>
        <fullName evidence="22">Peptidase C80 domain-containing protein</fullName>
    </recommendedName>
</protein>
<keyword evidence="18" id="KW-0472">Membrane</keyword>
<evidence type="ECO:0000259" key="22">
    <source>
        <dbReference type="PROSITE" id="PS51771"/>
    </source>
</evidence>
<comment type="subcellular location">
    <subcellularLocation>
        <location evidence="2">Host cell membrane</location>
    </subcellularLocation>
    <subcellularLocation>
        <location evidence="20">Host cytoplasm</location>
        <location evidence="20">Host cytosol</location>
    </subcellularLocation>
    <subcellularLocation>
        <location evidence="3">Secreted</location>
    </subcellularLocation>
</comment>
<dbReference type="Gene3D" id="3.40.50.11050">
    <property type="match status" value="1"/>
</dbReference>
<evidence type="ECO:0000256" key="3">
    <source>
        <dbReference type="ARBA" id="ARBA00004613"/>
    </source>
</evidence>
<evidence type="ECO:0000256" key="17">
    <source>
        <dbReference type="ARBA" id="ARBA00023121"/>
    </source>
</evidence>
<dbReference type="InterPro" id="IPR020974">
    <property type="entry name" value="CPD_dom"/>
</dbReference>
<comment type="cofactor">
    <cofactor evidence="1">
        <name>Mg(2+)</name>
        <dbReference type="ChEBI" id="CHEBI:18420"/>
    </cofactor>
</comment>
<evidence type="ECO:0000256" key="14">
    <source>
        <dbReference type="ARBA" id="ARBA00022842"/>
    </source>
</evidence>
<dbReference type="GO" id="GO:0016740">
    <property type="term" value="F:transferase activity"/>
    <property type="evidence" value="ECO:0007669"/>
    <property type="project" value="UniProtKB-KW"/>
</dbReference>
<keyword evidence="9" id="KW-0479">Metal-binding</keyword>
<evidence type="ECO:0000256" key="15">
    <source>
        <dbReference type="ARBA" id="ARBA00022870"/>
    </source>
</evidence>
<dbReference type="Pfam" id="PF12920">
    <property type="entry name" value="TcdA_TcdB_pore"/>
    <property type="match status" value="1"/>
</dbReference>
<organism evidence="23 24">
    <name type="scientific">Roseateles aquatilis</name>
    <dbReference type="NCBI Taxonomy" id="431061"/>
    <lineage>
        <taxon>Bacteria</taxon>
        <taxon>Pseudomonadati</taxon>
        <taxon>Pseudomonadota</taxon>
        <taxon>Betaproteobacteria</taxon>
        <taxon>Burkholderiales</taxon>
        <taxon>Sphaerotilaceae</taxon>
        <taxon>Roseateles</taxon>
    </lineage>
</organism>
<evidence type="ECO:0000256" key="1">
    <source>
        <dbReference type="ARBA" id="ARBA00001946"/>
    </source>
</evidence>
<dbReference type="GO" id="GO:0044164">
    <property type="term" value="C:host cell cytosol"/>
    <property type="evidence" value="ECO:0007669"/>
    <property type="project" value="UniProtKB-SubCell"/>
</dbReference>
<keyword evidence="17" id="KW-0446">Lipid-binding</keyword>
<evidence type="ECO:0000256" key="16">
    <source>
        <dbReference type="ARBA" id="ARBA00023026"/>
    </source>
</evidence>
<feature type="region of interest" description="Disordered" evidence="21">
    <location>
        <begin position="1"/>
        <end position="48"/>
    </location>
</feature>
<dbReference type="InterPro" id="IPR038383">
    <property type="entry name" value="CPD_dom_sf"/>
</dbReference>
<keyword evidence="4" id="KW-1032">Host cell membrane</keyword>